<dbReference type="EMBL" id="WIUZ02000018">
    <property type="protein sequence ID" value="KAF9779909.1"/>
    <property type="molecule type" value="Genomic_DNA"/>
</dbReference>
<reference evidence="2" key="2">
    <citation type="submission" date="2020-11" db="EMBL/GenBank/DDBJ databases">
        <authorList>
            <consortium name="DOE Joint Genome Institute"/>
            <person name="Kuo A."/>
            <person name="Miyauchi S."/>
            <person name="Kiss E."/>
            <person name="Drula E."/>
            <person name="Kohler A."/>
            <person name="Sanchez-Garcia M."/>
            <person name="Andreopoulos B."/>
            <person name="Barry K.W."/>
            <person name="Bonito G."/>
            <person name="Buee M."/>
            <person name="Carver A."/>
            <person name="Chen C."/>
            <person name="Cichocki N."/>
            <person name="Clum A."/>
            <person name="Culley D."/>
            <person name="Crous P.W."/>
            <person name="Fauchery L."/>
            <person name="Girlanda M."/>
            <person name="Hayes R."/>
            <person name="Keri Z."/>
            <person name="Labutti K."/>
            <person name="Lipzen A."/>
            <person name="Lombard V."/>
            <person name="Magnuson J."/>
            <person name="Maillard F."/>
            <person name="Morin E."/>
            <person name="Murat C."/>
            <person name="Nolan M."/>
            <person name="Ohm R."/>
            <person name="Pangilinan J."/>
            <person name="Pereira M."/>
            <person name="Perotto S."/>
            <person name="Peter M."/>
            <person name="Riley R."/>
            <person name="Sitrit Y."/>
            <person name="Stielow B."/>
            <person name="Szollosi G."/>
            <person name="Zifcakova L."/>
            <person name="Stursova M."/>
            <person name="Spatafora J.W."/>
            <person name="Tedersoo L."/>
            <person name="Vaario L.-M."/>
            <person name="Yamada A."/>
            <person name="Yan M."/>
            <person name="Wang P."/>
            <person name="Xu J."/>
            <person name="Bruns T."/>
            <person name="Baldrian P."/>
            <person name="Vilgalys R."/>
            <person name="Henrissat B."/>
            <person name="Grigoriev I.V."/>
            <person name="Hibbett D."/>
            <person name="Nagy L.G."/>
            <person name="Martin F.M."/>
        </authorList>
    </citation>
    <scope>NUCLEOTIDE SEQUENCE</scope>
    <source>
        <strain evidence="2">UH-Tt-Lm1</strain>
    </source>
</reference>
<gene>
    <name evidence="2" type="ORF">BJ322DRAFT_1113219</name>
</gene>
<feature type="compositionally biased region" description="Polar residues" evidence="1">
    <location>
        <begin position="353"/>
        <end position="371"/>
    </location>
</feature>
<accession>A0A9P6H8K7</accession>
<reference evidence="2" key="1">
    <citation type="journal article" date="2020" name="Nat. Commun.">
        <title>Large-scale genome sequencing of mycorrhizal fungi provides insights into the early evolution of symbiotic traits.</title>
        <authorList>
            <person name="Miyauchi S."/>
            <person name="Kiss E."/>
            <person name="Kuo A."/>
            <person name="Drula E."/>
            <person name="Kohler A."/>
            <person name="Sanchez-Garcia M."/>
            <person name="Morin E."/>
            <person name="Andreopoulos B."/>
            <person name="Barry K.W."/>
            <person name="Bonito G."/>
            <person name="Buee M."/>
            <person name="Carver A."/>
            <person name="Chen C."/>
            <person name="Cichocki N."/>
            <person name="Clum A."/>
            <person name="Culley D."/>
            <person name="Crous P.W."/>
            <person name="Fauchery L."/>
            <person name="Girlanda M."/>
            <person name="Hayes R.D."/>
            <person name="Keri Z."/>
            <person name="LaButti K."/>
            <person name="Lipzen A."/>
            <person name="Lombard V."/>
            <person name="Magnuson J."/>
            <person name="Maillard F."/>
            <person name="Murat C."/>
            <person name="Nolan M."/>
            <person name="Ohm R.A."/>
            <person name="Pangilinan J."/>
            <person name="Pereira M.F."/>
            <person name="Perotto S."/>
            <person name="Peter M."/>
            <person name="Pfister S."/>
            <person name="Riley R."/>
            <person name="Sitrit Y."/>
            <person name="Stielow J.B."/>
            <person name="Szollosi G."/>
            <person name="Zifcakova L."/>
            <person name="Stursova M."/>
            <person name="Spatafora J.W."/>
            <person name="Tedersoo L."/>
            <person name="Vaario L.M."/>
            <person name="Yamada A."/>
            <person name="Yan M."/>
            <person name="Wang P."/>
            <person name="Xu J."/>
            <person name="Bruns T."/>
            <person name="Baldrian P."/>
            <person name="Vilgalys R."/>
            <person name="Dunand C."/>
            <person name="Henrissat B."/>
            <person name="Grigoriev I.V."/>
            <person name="Hibbett D."/>
            <person name="Nagy L.G."/>
            <person name="Martin F.M."/>
        </authorList>
    </citation>
    <scope>NUCLEOTIDE SEQUENCE</scope>
    <source>
        <strain evidence="2">UH-Tt-Lm1</strain>
    </source>
</reference>
<organism evidence="2 3">
    <name type="scientific">Thelephora terrestris</name>
    <dbReference type="NCBI Taxonomy" id="56493"/>
    <lineage>
        <taxon>Eukaryota</taxon>
        <taxon>Fungi</taxon>
        <taxon>Dikarya</taxon>
        <taxon>Basidiomycota</taxon>
        <taxon>Agaricomycotina</taxon>
        <taxon>Agaricomycetes</taxon>
        <taxon>Thelephorales</taxon>
        <taxon>Thelephoraceae</taxon>
        <taxon>Thelephora</taxon>
    </lineage>
</organism>
<protein>
    <submittedName>
        <fullName evidence="2">Uncharacterized protein</fullName>
    </submittedName>
</protein>
<sequence length="965" mass="109681">MALRIFKFGNDLVSTLEQDPAHDPSPETMGLVSQSNPRYDVLWDRNLTLPLSRNPIPGTPAGNPRGFPIHYSQREKYWLPYLPAVTSLHYPIFRNFEAKPTVSGELRKFFIDQKACELWWKIETAILTLINRLKAGGYPSKHQVPFYPSSYRYKYNFDKRRPAKDASVAAVLSFHHMLAYCSYLISSHKSIPFGNAEHEDLFKNPQHVDRLINRRDPDDSTPAFLTKLLWATLGEIKQGRNFTGVVVRYTEDYGYDVLELMQDYGVPVYVSWSIPLGLSTYSKFPMSTILNKWHPPAPSLSGLVHPRRPASLPPTTSSDRQPPPTSPPATPSQNMDPHQYVRMRKARIDSFKNKPQSWSSRQQAAQTFSQPGGQGALVFEFERTETVDETTNKTVLGWRRSQITRGQVTQQWEIFERRHLWFDCELNEWNHCEEFNFANATSNAVSNYYDDYEEDDEEDDYELDGEGNDPSWGGLHPLDGMAAVSPVSGSPDENSWFERDDVDDYEYEDDEMDGDYYEDGDDVPDEEAWGEPAPVEYFLVDANTGCQQPQAGFVDRSAEAPPPSQSPLSVKDVDDVIGDEPALHRLAELEDRIVDNPPHTDPDVEMDDIPIPGSSLPKPPPLIPVEDFAYKRYGLLVSGDVVPTTEARWPQRLGLKGRTLTSYIQLHDSFLQGVWPPKICDLSPDTSHPGFSTRFRGPRIWIRHSTATTLQGYIITLTRHPPVNWKIFIEDPLTILQIDREGWDHDPDNLVANLVRKGLPFKILNPERLEPGSFVPHLNSFPVPHFDRQLDRADYINYQNEALRFFQAYPHAYAAALSAGGVLRRIAMDVLPSPQESDITRLFHLEACSEAVVNGVHYWTPDLTDAQEDVVVGVSTCPLSSFRQDGHLSWWPRCTNWDSSGLDLGAWSPTDEFWYTERKAALMASTAGPVRTRDWKKRLKYDPANLPFLVAARALARTSVATLRP</sequence>
<comment type="caution">
    <text evidence="2">The sequence shown here is derived from an EMBL/GenBank/DDBJ whole genome shotgun (WGS) entry which is preliminary data.</text>
</comment>
<dbReference type="AlphaFoldDB" id="A0A9P6H8K7"/>
<dbReference type="OrthoDB" id="823504at2759"/>
<evidence type="ECO:0000256" key="1">
    <source>
        <dbReference type="SAM" id="MobiDB-lite"/>
    </source>
</evidence>
<evidence type="ECO:0000313" key="3">
    <source>
        <dbReference type="Proteomes" id="UP000736335"/>
    </source>
</evidence>
<feature type="region of interest" description="Disordered" evidence="1">
    <location>
        <begin position="300"/>
        <end position="337"/>
    </location>
</feature>
<dbReference type="Proteomes" id="UP000736335">
    <property type="component" value="Unassembled WGS sequence"/>
</dbReference>
<feature type="compositionally biased region" description="Pro residues" evidence="1">
    <location>
        <begin position="321"/>
        <end position="330"/>
    </location>
</feature>
<evidence type="ECO:0000313" key="2">
    <source>
        <dbReference type="EMBL" id="KAF9779909.1"/>
    </source>
</evidence>
<proteinExistence type="predicted"/>
<keyword evidence="3" id="KW-1185">Reference proteome</keyword>
<feature type="region of interest" description="Disordered" evidence="1">
    <location>
        <begin position="352"/>
        <end position="372"/>
    </location>
</feature>
<name>A0A9P6H8K7_9AGAM</name>